<accession>A0ABD0QZZ0</accession>
<dbReference type="PANTHER" id="PTHR21344">
    <property type="entry name" value="RAL GTPASE-ACTIVATING PROTEIN SUBUNIT BETA"/>
    <property type="match status" value="1"/>
</dbReference>
<feature type="non-terminal residue" evidence="1">
    <location>
        <position position="56"/>
    </location>
</feature>
<sequence>FYMVLIQGLQISDFICRPVLASIILNSAALFCSDLKGINVVVPYFISALETILPDR</sequence>
<dbReference type="AlphaFoldDB" id="A0ABD0QZZ0"/>
<organism evidence="1 2">
    <name type="scientific">Cirrhinus mrigala</name>
    <name type="common">Mrigala</name>
    <dbReference type="NCBI Taxonomy" id="683832"/>
    <lineage>
        <taxon>Eukaryota</taxon>
        <taxon>Metazoa</taxon>
        <taxon>Chordata</taxon>
        <taxon>Craniata</taxon>
        <taxon>Vertebrata</taxon>
        <taxon>Euteleostomi</taxon>
        <taxon>Actinopterygii</taxon>
        <taxon>Neopterygii</taxon>
        <taxon>Teleostei</taxon>
        <taxon>Ostariophysi</taxon>
        <taxon>Cypriniformes</taxon>
        <taxon>Cyprinidae</taxon>
        <taxon>Labeoninae</taxon>
        <taxon>Labeonini</taxon>
        <taxon>Cirrhinus</taxon>
    </lineage>
</organism>
<comment type="caution">
    <text evidence="1">The sequence shown here is derived from an EMBL/GenBank/DDBJ whole genome shotgun (WGS) entry which is preliminary data.</text>
</comment>
<dbReference type="PANTHER" id="PTHR21344:SF1">
    <property type="entry name" value="RAL GTPASE-ACTIVATING PROTEIN SUBUNIT BETA"/>
    <property type="match status" value="1"/>
</dbReference>
<evidence type="ECO:0000313" key="1">
    <source>
        <dbReference type="EMBL" id="KAL0191805.1"/>
    </source>
</evidence>
<evidence type="ECO:0000313" key="2">
    <source>
        <dbReference type="Proteomes" id="UP001529510"/>
    </source>
</evidence>
<proteinExistence type="predicted"/>
<dbReference type="InterPro" id="IPR039930">
    <property type="entry name" value="RALGAPB"/>
</dbReference>
<feature type="non-terminal residue" evidence="1">
    <location>
        <position position="1"/>
    </location>
</feature>
<keyword evidence="2" id="KW-1185">Reference proteome</keyword>
<dbReference type="EMBL" id="JAMKFB020000006">
    <property type="protein sequence ID" value="KAL0191805.1"/>
    <property type="molecule type" value="Genomic_DNA"/>
</dbReference>
<name>A0ABD0QZZ0_CIRMR</name>
<reference evidence="1 2" key="1">
    <citation type="submission" date="2024-05" db="EMBL/GenBank/DDBJ databases">
        <title>Genome sequencing and assembly of Indian major carp, Cirrhinus mrigala (Hamilton, 1822).</title>
        <authorList>
            <person name="Mohindra V."/>
            <person name="Chowdhury L.M."/>
            <person name="Lal K."/>
            <person name="Jena J.K."/>
        </authorList>
    </citation>
    <scope>NUCLEOTIDE SEQUENCE [LARGE SCALE GENOMIC DNA]</scope>
    <source>
        <strain evidence="1">CM1030</strain>
        <tissue evidence="1">Blood</tissue>
    </source>
</reference>
<gene>
    <name evidence="1" type="ORF">M9458_014503</name>
</gene>
<protein>
    <submittedName>
        <fullName evidence="1">Uncharacterized protein</fullName>
    </submittedName>
</protein>
<dbReference type="Proteomes" id="UP001529510">
    <property type="component" value="Unassembled WGS sequence"/>
</dbReference>